<organism evidence="2 3">
    <name type="scientific">Haemonchus contortus</name>
    <name type="common">Barber pole worm</name>
    <dbReference type="NCBI Taxonomy" id="6289"/>
    <lineage>
        <taxon>Eukaryota</taxon>
        <taxon>Metazoa</taxon>
        <taxon>Ecdysozoa</taxon>
        <taxon>Nematoda</taxon>
        <taxon>Chromadorea</taxon>
        <taxon>Rhabditida</taxon>
        <taxon>Rhabditina</taxon>
        <taxon>Rhabditomorpha</taxon>
        <taxon>Strongyloidea</taxon>
        <taxon>Trichostrongylidae</taxon>
        <taxon>Haemonchus</taxon>
    </lineage>
</organism>
<evidence type="ECO:0000313" key="2">
    <source>
        <dbReference type="Proteomes" id="UP000025227"/>
    </source>
</evidence>
<dbReference type="OrthoDB" id="504708at2759"/>
<keyword evidence="2" id="KW-1185">Reference proteome</keyword>
<dbReference type="PRINTS" id="PR01705">
    <property type="entry name" value="TSP1REPEAT"/>
</dbReference>
<protein>
    <submittedName>
        <fullName evidence="3">Secreted protein</fullName>
    </submittedName>
</protein>
<keyword evidence="1" id="KW-0732">Signal</keyword>
<sequence length="185" mass="20819">MMYITLLLVVLLPYAIAAPDTSPVHITIETDPSKSFYVGPYDRTRIDLIEEFHPLQTASVAQGAQLQELRRRAAGVKSVNNQPTLVEASPMDFEMNDRDAVSSESSPKPQRIVFGEWSNWTEWTSCIAGERSRVRSCSSRRPALRIVCHGPAKEVQRCFSMIETHIPVAEDPWSIEREISGNFKA</sequence>
<evidence type="ECO:0000256" key="1">
    <source>
        <dbReference type="SAM" id="SignalP"/>
    </source>
</evidence>
<reference evidence="3" key="1">
    <citation type="submission" date="2020-12" db="UniProtKB">
        <authorList>
            <consortium name="WormBaseParasite"/>
        </authorList>
    </citation>
    <scope>IDENTIFICATION</scope>
    <source>
        <strain evidence="3">MHco3</strain>
    </source>
</reference>
<feature type="signal peptide" evidence="1">
    <location>
        <begin position="1"/>
        <end position="17"/>
    </location>
</feature>
<accession>A0A7I5EDG1</accession>
<dbReference type="AlphaFoldDB" id="A0A7I5EDG1"/>
<dbReference type="OMA" id="CQNGERS"/>
<dbReference type="Proteomes" id="UP000025227">
    <property type="component" value="Unplaced"/>
</dbReference>
<dbReference type="InterPro" id="IPR000884">
    <property type="entry name" value="TSP1_rpt"/>
</dbReference>
<feature type="chain" id="PRO_5029739007" evidence="1">
    <location>
        <begin position="18"/>
        <end position="185"/>
    </location>
</feature>
<dbReference type="SUPFAM" id="SSF82895">
    <property type="entry name" value="TSP-1 type 1 repeat"/>
    <property type="match status" value="1"/>
</dbReference>
<name>A0A7I5EDG1_HAECO</name>
<dbReference type="Gene3D" id="2.20.100.10">
    <property type="entry name" value="Thrombospondin type-1 (TSP1) repeat"/>
    <property type="match status" value="1"/>
</dbReference>
<proteinExistence type="predicted"/>
<dbReference type="WBParaSite" id="HCON_00157700-00001">
    <property type="protein sequence ID" value="HCON_00157700-00001"/>
    <property type="gene ID" value="HCON_00157700"/>
</dbReference>
<evidence type="ECO:0000313" key="3">
    <source>
        <dbReference type="WBParaSite" id="HCON_00157700-00001"/>
    </source>
</evidence>
<dbReference type="Pfam" id="PF00090">
    <property type="entry name" value="TSP_1"/>
    <property type="match status" value="1"/>
</dbReference>
<dbReference type="PROSITE" id="PS50092">
    <property type="entry name" value="TSP1"/>
    <property type="match status" value="1"/>
</dbReference>
<dbReference type="InterPro" id="IPR036383">
    <property type="entry name" value="TSP1_rpt_sf"/>
</dbReference>